<dbReference type="InterPro" id="IPR025340">
    <property type="entry name" value="DUF4246"/>
</dbReference>
<dbReference type="Proteomes" id="UP000054549">
    <property type="component" value="Unassembled WGS sequence"/>
</dbReference>
<proteinExistence type="predicted"/>
<dbReference type="Pfam" id="PF14033">
    <property type="entry name" value="DUF4246"/>
    <property type="match status" value="1"/>
</dbReference>
<evidence type="ECO:0000259" key="1">
    <source>
        <dbReference type="Pfam" id="PF14033"/>
    </source>
</evidence>
<feature type="non-terminal residue" evidence="2">
    <location>
        <position position="1"/>
    </location>
</feature>
<dbReference type="InterPro" id="IPR049192">
    <property type="entry name" value="DUF4246_C"/>
</dbReference>
<accession>A0A0C2S5V9</accession>
<keyword evidence="3" id="KW-1185">Reference proteome</keyword>
<organism evidence="2 3">
    <name type="scientific">Amanita muscaria (strain Koide BX008)</name>
    <dbReference type="NCBI Taxonomy" id="946122"/>
    <lineage>
        <taxon>Eukaryota</taxon>
        <taxon>Fungi</taxon>
        <taxon>Dikarya</taxon>
        <taxon>Basidiomycota</taxon>
        <taxon>Agaricomycotina</taxon>
        <taxon>Agaricomycetes</taxon>
        <taxon>Agaricomycetidae</taxon>
        <taxon>Agaricales</taxon>
        <taxon>Pluteineae</taxon>
        <taxon>Amanitaceae</taxon>
        <taxon>Amanita</taxon>
    </lineage>
</organism>
<gene>
    <name evidence="2" type="ORF">M378DRAFT_341318</name>
</gene>
<dbReference type="EMBL" id="KN818347">
    <property type="protein sequence ID" value="KIL58130.1"/>
    <property type="molecule type" value="Genomic_DNA"/>
</dbReference>
<sequence length="459" mass="52236">VVKSDTAVPHDLKEALKNAVRPLEDVPASAKDWHPGSNGKVLDLVHPSLFPLVYGLSRILPDSVTNLDNCLDQCGKGITLHLKQGGTDKHGWRSGCFSTKFQWLPCEVDISGDIPKITSYINNLHPQKHQELYGIIEKIIGCTIPLWNATLTPQKLPEVQTRISLLNINLPNQPEQGPDEADPEYWQRVEDWLDTAETEQPEVGSFKPVEYPTRLLQHDGTLKYECRVDLKRDYGDRGLQIIVKLANIQLTPEKPEYEGGTWHIEGQLNEHICATAIYYYDSENIKGSSLAFRQTGDPRDVNEIPYQQNYHRGWLTEIFGCNNGEAAFQYIGSVDTREGRLITFPNILQHRVQPFKLADSTRPGHRKILALFLVDPNAKVISTANVPSQRLDWWCESFEAKQTGLGRLPLELQDFVFEQVDFPISMKMAKELRLELMEKRKKFTLGFERAQEAISLCEH</sequence>
<dbReference type="STRING" id="946122.A0A0C2S5V9"/>
<dbReference type="AlphaFoldDB" id="A0A0C2S5V9"/>
<dbReference type="OrthoDB" id="415532at2759"/>
<dbReference type="InParanoid" id="A0A0C2S5V9"/>
<dbReference type="HOGENOM" id="CLU_012066_2_1_1"/>
<name>A0A0C2S5V9_AMAMK</name>
<feature type="domain" description="DUF4246" evidence="1">
    <location>
        <begin position="1"/>
        <end position="396"/>
    </location>
</feature>
<evidence type="ECO:0000313" key="2">
    <source>
        <dbReference type="EMBL" id="KIL58130.1"/>
    </source>
</evidence>
<reference evidence="2 3" key="1">
    <citation type="submission" date="2014-04" db="EMBL/GenBank/DDBJ databases">
        <title>Evolutionary Origins and Diversification of the Mycorrhizal Mutualists.</title>
        <authorList>
            <consortium name="DOE Joint Genome Institute"/>
            <consortium name="Mycorrhizal Genomics Consortium"/>
            <person name="Kohler A."/>
            <person name="Kuo A."/>
            <person name="Nagy L.G."/>
            <person name="Floudas D."/>
            <person name="Copeland A."/>
            <person name="Barry K.W."/>
            <person name="Cichocki N."/>
            <person name="Veneault-Fourrey C."/>
            <person name="LaButti K."/>
            <person name="Lindquist E.A."/>
            <person name="Lipzen A."/>
            <person name="Lundell T."/>
            <person name="Morin E."/>
            <person name="Murat C."/>
            <person name="Riley R."/>
            <person name="Ohm R."/>
            <person name="Sun H."/>
            <person name="Tunlid A."/>
            <person name="Henrissat B."/>
            <person name="Grigoriev I.V."/>
            <person name="Hibbett D.S."/>
            <person name="Martin F."/>
        </authorList>
    </citation>
    <scope>NUCLEOTIDE SEQUENCE [LARGE SCALE GENOMIC DNA]</scope>
    <source>
        <strain evidence="2 3">Koide BX008</strain>
    </source>
</reference>
<dbReference type="PANTHER" id="PTHR33119">
    <property type="entry name" value="IFI3P"/>
    <property type="match status" value="1"/>
</dbReference>
<protein>
    <recommendedName>
        <fullName evidence="1">DUF4246 domain-containing protein</fullName>
    </recommendedName>
</protein>
<dbReference type="PANTHER" id="PTHR33119:SF1">
    <property type="entry name" value="FE2OG DIOXYGENASE DOMAIN-CONTAINING PROTEIN"/>
    <property type="match status" value="1"/>
</dbReference>
<evidence type="ECO:0000313" key="3">
    <source>
        <dbReference type="Proteomes" id="UP000054549"/>
    </source>
</evidence>